<keyword evidence="1" id="KW-0812">Transmembrane</keyword>
<dbReference type="Pfam" id="PF04307">
    <property type="entry name" value="YdjM"/>
    <property type="match status" value="1"/>
</dbReference>
<name>A0A158M2A4_9BORD</name>
<dbReference type="Proteomes" id="UP000026682">
    <property type="component" value="Unassembled WGS sequence"/>
</dbReference>
<dbReference type="PANTHER" id="PTHR40031">
    <property type="entry name" value="HYPOTHETICAL MEMBRANE SPANNING PROTEIN"/>
    <property type="match status" value="1"/>
</dbReference>
<evidence type="ECO:0000313" key="2">
    <source>
        <dbReference type="EMBL" id="KAK89194.1"/>
    </source>
</evidence>
<dbReference type="InterPro" id="IPR007404">
    <property type="entry name" value="YdjM-like"/>
</dbReference>
<feature type="transmembrane region" description="Helical" evidence="1">
    <location>
        <begin position="83"/>
        <end position="104"/>
    </location>
</feature>
<sequence length="155" mass="17116">MDSVTQAVLGAGIQATLLGRWQGRRALVYGAILATLPDLDVVISYPDPVFSMTYHRGFSHSIFVLTALAALLAWLIRKRWPGAPYFIGRLFLTVWLVLITYPLLDAFTVYGTQLFWPLAFTPESWSAVFIIDPLYTVPLLLAVLAAAAVGVSRTM</sequence>
<feature type="transmembrane region" description="Helical" evidence="1">
    <location>
        <begin position="57"/>
        <end position="76"/>
    </location>
</feature>
<proteinExistence type="predicted"/>
<dbReference type="PATRIC" id="fig|1331206.3.peg.2588"/>
<gene>
    <name evidence="2" type="ORF">L497_1025</name>
</gene>
<evidence type="ECO:0000313" key="3">
    <source>
        <dbReference type="Proteomes" id="UP000026682"/>
    </source>
</evidence>
<evidence type="ECO:0000256" key="1">
    <source>
        <dbReference type="SAM" id="Phobius"/>
    </source>
</evidence>
<dbReference type="EMBL" id="JFZZ01000101">
    <property type="protein sequence ID" value="KAK89194.1"/>
    <property type="molecule type" value="Genomic_DNA"/>
</dbReference>
<dbReference type="GO" id="GO:0016787">
    <property type="term" value="F:hydrolase activity"/>
    <property type="evidence" value="ECO:0007669"/>
    <property type="project" value="UniProtKB-KW"/>
</dbReference>
<dbReference type="InterPro" id="IPR053170">
    <property type="entry name" value="Transcription_regulator"/>
</dbReference>
<feature type="transmembrane region" description="Helical" evidence="1">
    <location>
        <begin position="26"/>
        <end position="45"/>
    </location>
</feature>
<comment type="caution">
    <text evidence="2">The sequence shown here is derived from an EMBL/GenBank/DDBJ whole genome shotgun (WGS) entry which is preliminary data.</text>
</comment>
<dbReference type="AlphaFoldDB" id="A0A158M2A4"/>
<keyword evidence="1" id="KW-0472">Membrane</keyword>
<accession>A0A158M2A4</accession>
<organism evidence="2 3">
    <name type="scientific">Bordetella holmesii CDC-H585-BH</name>
    <dbReference type="NCBI Taxonomy" id="1331206"/>
    <lineage>
        <taxon>Bacteria</taxon>
        <taxon>Pseudomonadati</taxon>
        <taxon>Pseudomonadota</taxon>
        <taxon>Betaproteobacteria</taxon>
        <taxon>Burkholderiales</taxon>
        <taxon>Alcaligenaceae</taxon>
        <taxon>Bordetella</taxon>
    </lineage>
</organism>
<keyword evidence="1" id="KW-1133">Transmembrane helix</keyword>
<dbReference type="PANTHER" id="PTHR40031:SF1">
    <property type="entry name" value="MEMBRANE-BOUND METAL-DEPENDENT HYDROLASE"/>
    <property type="match status" value="1"/>
</dbReference>
<keyword evidence="2" id="KW-0378">Hydrolase</keyword>
<reference evidence="2 3" key="1">
    <citation type="submission" date="2014-03" db="EMBL/GenBank/DDBJ databases">
        <title>Genome sequence of Bordetella holmseii.</title>
        <authorList>
            <person name="Harvill E."/>
            <person name="Goodfield L.L."/>
            <person name="Ivanov Y."/>
            <person name="Meyer J.A."/>
            <person name="Newth C."/>
            <person name="Cassiday P."/>
            <person name="Tondella M.L."/>
            <person name="Liao P."/>
            <person name="Zimmerman J."/>
            <person name="Meert K."/>
            <person name="Wessel D."/>
            <person name="Berger J."/>
            <person name="Dean J.M."/>
            <person name="Holubkov R."/>
            <person name="Burr J."/>
            <person name="Liu T."/>
            <person name="Brinkac L.M."/>
            <person name="Sanka R."/>
            <person name="Kim M."/>
            <person name="Losada L."/>
        </authorList>
    </citation>
    <scope>NUCLEOTIDE SEQUENCE [LARGE SCALE GENOMIC DNA]</scope>
    <source>
        <strain evidence="2 3">CDC-H585-BH</strain>
    </source>
</reference>
<feature type="transmembrane region" description="Helical" evidence="1">
    <location>
        <begin position="124"/>
        <end position="151"/>
    </location>
</feature>
<dbReference type="STRING" id="35814.BBB42_08470"/>
<protein>
    <submittedName>
        <fullName evidence="2">Putative membrane-bound metal-dependent hydrolase</fullName>
    </submittedName>
</protein>